<dbReference type="EMBL" id="UINC01175863">
    <property type="protein sequence ID" value="SVD82710.1"/>
    <property type="molecule type" value="Genomic_DNA"/>
</dbReference>
<dbReference type="SUPFAM" id="SSF88713">
    <property type="entry name" value="Glycoside hydrolase/deacetylase"/>
    <property type="match status" value="1"/>
</dbReference>
<feature type="non-terminal residue" evidence="3">
    <location>
        <position position="187"/>
    </location>
</feature>
<dbReference type="Pfam" id="PF01522">
    <property type="entry name" value="Polysacc_deac_1"/>
    <property type="match status" value="1"/>
</dbReference>
<reference evidence="3" key="1">
    <citation type="submission" date="2018-05" db="EMBL/GenBank/DDBJ databases">
        <authorList>
            <person name="Lanie J.A."/>
            <person name="Ng W.-L."/>
            <person name="Kazmierczak K.M."/>
            <person name="Andrzejewski T.M."/>
            <person name="Davidsen T.M."/>
            <person name="Wayne K.J."/>
            <person name="Tettelin H."/>
            <person name="Glass J.I."/>
            <person name="Rusch D."/>
            <person name="Podicherti R."/>
            <person name="Tsui H.-C.T."/>
            <person name="Winkler M.E."/>
        </authorList>
    </citation>
    <scope>NUCLEOTIDE SEQUENCE</scope>
</reference>
<dbReference type="InterPro" id="IPR051398">
    <property type="entry name" value="Polysacch_Deacetylase"/>
</dbReference>
<accession>A0A382YHZ4</accession>
<feature type="domain" description="NodB homology" evidence="2">
    <location>
        <begin position="104"/>
        <end position="187"/>
    </location>
</feature>
<evidence type="ECO:0000259" key="2">
    <source>
        <dbReference type="PROSITE" id="PS51677"/>
    </source>
</evidence>
<dbReference type="Gene3D" id="3.20.20.370">
    <property type="entry name" value="Glycoside hydrolase/deacetylase"/>
    <property type="match status" value="1"/>
</dbReference>
<keyword evidence="1" id="KW-0732">Signal</keyword>
<dbReference type="GO" id="GO:0016810">
    <property type="term" value="F:hydrolase activity, acting on carbon-nitrogen (but not peptide) bonds"/>
    <property type="evidence" value="ECO:0007669"/>
    <property type="project" value="InterPro"/>
</dbReference>
<dbReference type="PANTHER" id="PTHR34216">
    <property type="match status" value="1"/>
</dbReference>
<gene>
    <name evidence="3" type="ORF">METZ01_LOCUS435564</name>
</gene>
<organism evidence="3">
    <name type="scientific">marine metagenome</name>
    <dbReference type="NCBI Taxonomy" id="408172"/>
    <lineage>
        <taxon>unclassified sequences</taxon>
        <taxon>metagenomes</taxon>
        <taxon>ecological metagenomes</taxon>
    </lineage>
</organism>
<dbReference type="PROSITE" id="PS51677">
    <property type="entry name" value="NODB"/>
    <property type="match status" value="1"/>
</dbReference>
<proteinExistence type="predicted"/>
<dbReference type="AlphaFoldDB" id="A0A382YHZ4"/>
<dbReference type="InterPro" id="IPR002509">
    <property type="entry name" value="NODB_dom"/>
</dbReference>
<dbReference type="InterPro" id="IPR011330">
    <property type="entry name" value="Glyco_hydro/deAcase_b/a-brl"/>
</dbReference>
<dbReference type="GO" id="GO:0005975">
    <property type="term" value="P:carbohydrate metabolic process"/>
    <property type="evidence" value="ECO:0007669"/>
    <property type="project" value="InterPro"/>
</dbReference>
<evidence type="ECO:0000313" key="3">
    <source>
        <dbReference type="EMBL" id="SVD82710.1"/>
    </source>
</evidence>
<protein>
    <recommendedName>
        <fullName evidence="2">NodB homology domain-containing protein</fullName>
    </recommendedName>
</protein>
<name>A0A382YHZ4_9ZZZZ</name>
<sequence>MQLLNLKSQPQPENRRGGVGENIRFSLITMIMRITFFFLSKSGLPFIIRETIQRRKVTILLFHDIEPKTADIIFRFLKSKYNIISLNFFIDVSLSNNPSALPDKAIIITFDDGHIGNYRLLPVIREHEIPITIFLCAGLVNTRRIFWWQSITNNRIVNELRKVPNHKRLSILQSPQFKQAPSSECRY</sequence>
<dbReference type="PANTHER" id="PTHR34216:SF7">
    <property type="entry name" value="POLY-BETA-1,6-N-ACETYL-D-GLUCOSAMINE N-DEACETYLASE"/>
    <property type="match status" value="1"/>
</dbReference>
<evidence type="ECO:0000256" key="1">
    <source>
        <dbReference type="ARBA" id="ARBA00022729"/>
    </source>
</evidence>